<dbReference type="CDD" id="cd02028">
    <property type="entry name" value="UMPK_like"/>
    <property type="match status" value="1"/>
</dbReference>
<accession>A0A9D2TRQ5</accession>
<proteinExistence type="predicted"/>
<dbReference type="PANTHER" id="PTHR10285">
    <property type="entry name" value="URIDINE KINASE"/>
    <property type="match status" value="1"/>
</dbReference>
<dbReference type="Proteomes" id="UP000823922">
    <property type="component" value="Unassembled WGS sequence"/>
</dbReference>
<name>A0A9D2TRQ5_9FIRM</name>
<gene>
    <name evidence="2" type="ORF">H9926_09525</name>
</gene>
<dbReference type="Pfam" id="PF00485">
    <property type="entry name" value="PRK"/>
    <property type="match status" value="1"/>
</dbReference>
<organism evidence="2 3">
    <name type="scientific">Candidatus Eisenbergiella intestinigallinarum</name>
    <dbReference type="NCBI Taxonomy" id="2838549"/>
    <lineage>
        <taxon>Bacteria</taxon>
        <taxon>Bacillati</taxon>
        <taxon>Bacillota</taxon>
        <taxon>Clostridia</taxon>
        <taxon>Lachnospirales</taxon>
        <taxon>Lachnospiraceae</taxon>
        <taxon>Eisenbergiella</taxon>
    </lineage>
</organism>
<dbReference type="InterPro" id="IPR027417">
    <property type="entry name" value="P-loop_NTPase"/>
</dbReference>
<evidence type="ECO:0000313" key="3">
    <source>
        <dbReference type="Proteomes" id="UP000823922"/>
    </source>
</evidence>
<dbReference type="SUPFAM" id="SSF55186">
    <property type="entry name" value="ThrRS/AlaRS common domain"/>
    <property type="match status" value="1"/>
</dbReference>
<dbReference type="EMBL" id="DWVS01000240">
    <property type="protein sequence ID" value="HJC88242.1"/>
    <property type="molecule type" value="Genomic_DNA"/>
</dbReference>
<comment type="caution">
    <text evidence="2">The sequence shown here is derived from an EMBL/GenBank/DDBJ whole genome shotgun (WGS) entry which is preliminary data.</text>
</comment>
<dbReference type="AlphaFoldDB" id="A0A9D2TRQ5"/>
<dbReference type="Gene3D" id="3.40.50.300">
    <property type="entry name" value="P-loop containing nucleotide triphosphate hydrolases"/>
    <property type="match status" value="1"/>
</dbReference>
<keyword evidence="2" id="KW-0808">Transferase</keyword>
<evidence type="ECO:0000313" key="2">
    <source>
        <dbReference type="EMBL" id="HJC88242.1"/>
    </source>
</evidence>
<dbReference type="InterPro" id="IPR006083">
    <property type="entry name" value="PRK/URK"/>
</dbReference>
<dbReference type="GO" id="GO:0005524">
    <property type="term" value="F:ATP binding"/>
    <property type="evidence" value="ECO:0007669"/>
    <property type="project" value="InterPro"/>
</dbReference>
<dbReference type="GO" id="GO:0016301">
    <property type="term" value="F:kinase activity"/>
    <property type="evidence" value="ECO:0007669"/>
    <property type="project" value="UniProtKB-KW"/>
</dbReference>
<sequence>MVKVTVNGECREYRSPVTYEQLAGEHQGEYGHRIVLAVANNKIKELYKNVAKDVTVTFQTTADRIGHDTYVRSASMLMLKAVSDVSGSMQEGKASVEFSIGRGYFCLPKGNLAARVVSRSGDGRERIDPSFVEQVKARMQELVRENLPIMKRAYPTDEAIELFDSQGMDDKVRLFRYRRGSYVNVYCLDGYYDYNYGYMVPSTGYLQHFDLIPYRNGMMLMLPDRQEPELVPAFEPREKLFHVLERSNDWGAEMGIATVADLNDKICEGNLAEMVLVQEALQERRIGEIASDIARRGNVKFVMIAGPSSSGKTTFSHRLSIQLKTHGLTPHPIAVDDYFVDRKKTPLDEDGNYNFECLEAIDVEKFNQDMCELLAGKRVEMPRFNFKTGLREYKGDFLKLGKDDILVIEGIHGLNDKLSHSLPLESKYKIYISALTSLNVDDHNRIATTDGRLIRRLVRDARTRGANATHTLRMWNSVRRGEEENIFPFQESADAMFNSALIYELSVLKQYAEPLLYSVERDTPEYFEAKRLLKFLEYFLGVSSENIPQNSIVREFVGGSCFRV</sequence>
<dbReference type="SUPFAM" id="SSF52540">
    <property type="entry name" value="P-loop containing nucleoside triphosphate hydrolases"/>
    <property type="match status" value="1"/>
</dbReference>
<dbReference type="Gene3D" id="3.30.980.10">
    <property type="entry name" value="Threonyl-trna Synthetase, Chain A, domain 2"/>
    <property type="match status" value="1"/>
</dbReference>
<protein>
    <submittedName>
        <fullName evidence="2">Nucleoside kinase</fullName>
    </submittedName>
</protein>
<reference evidence="2" key="2">
    <citation type="submission" date="2021-04" db="EMBL/GenBank/DDBJ databases">
        <authorList>
            <person name="Gilroy R."/>
        </authorList>
    </citation>
    <scope>NUCLEOTIDE SEQUENCE</scope>
    <source>
        <strain evidence="2">ChiBcec1-1630</strain>
    </source>
</reference>
<evidence type="ECO:0000259" key="1">
    <source>
        <dbReference type="Pfam" id="PF00485"/>
    </source>
</evidence>
<reference evidence="2" key="1">
    <citation type="journal article" date="2021" name="PeerJ">
        <title>Extensive microbial diversity within the chicken gut microbiome revealed by metagenomics and culture.</title>
        <authorList>
            <person name="Gilroy R."/>
            <person name="Ravi A."/>
            <person name="Getino M."/>
            <person name="Pursley I."/>
            <person name="Horton D.L."/>
            <person name="Alikhan N.F."/>
            <person name="Baker D."/>
            <person name="Gharbi K."/>
            <person name="Hall N."/>
            <person name="Watson M."/>
            <person name="Adriaenssens E.M."/>
            <person name="Foster-Nyarko E."/>
            <person name="Jarju S."/>
            <person name="Secka A."/>
            <person name="Antonio M."/>
            <person name="Oren A."/>
            <person name="Chaudhuri R.R."/>
            <person name="La Ragione R."/>
            <person name="Hildebrand F."/>
            <person name="Pallen M.J."/>
        </authorList>
    </citation>
    <scope>NUCLEOTIDE SEQUENCE</scope>
    <source>
        <strain evidence="2">ChiBcec1-1630</strain>
    </source>
</reference>
<feature type="domain" description="Phosphoribulokinase/uridine kinase" evidence="1">
    <location>
        <begin position="302"/>
        <end position="499"/>
    </location>
</feature>
<dbReference type="InterPro" id="IPR018163">
    <property type="entry name" value="Thr/Ala-tRNA-synth_IIc_edit"/>
</dbReference>
<keyword evidence="2" id="KW-0418">Kinase</keyword>